<dbReference type="PROSITE" id="PS50297">
    <property type="entry name" value="ANK_REP_REGION"/>
    <property type="match status" value="2"/>
</dbReference>
<dbReference type="Pfam" id="PF06985">
    <property type="entry name" value="HET"/>
    <property type="match status" value="1"/>
</dbReference>
<dbReference type="AlphaFoldDB" id="A0A2J7ZV66"/>
<dbReference type="PANTHER" id="PTHR24173">
    <property type="entry name" value="ANKYRIN REPEAT CONTAINING"/>
    <property type="match status" value="1"/>
</dbReference>
<feature type="repeat" description="ANK" evidence="3">
    <location>
        <begin position="74"/>
        <end position="106"/>
    </location>
</feature>
<accession>A0A2J7ZV66</accession>
<evidence type="ECO:0000259" key="4">
    <source>
        <dbReference type="Pfam" id="PF06985"/>
    </source>
</evidence>
<dbReference type="Proteomes" id="UP000236333">
    <property type="component" value="Unassembled WGS sequence"/>
</dbReference>
<evidence type="ECO:0000313" key="6">
    <source>
        <dbReference type="Proteomes" id="UP000236333"/>
    </source>
</evidence>
<dbReference type="SUPFAM" id="SSF48403">
    <property type="entry name" value="Ankyrin repeat"/>
    <property type="match status" value="1"/>
</dbReference>
<proteinExistence type="predicted"/>
<protein>
    <submittedName>
        <fullName evidence="5">Ankyrin repeat domain-containing protein 17</fullName>
    </submittedName>
</protein>
<evidence type="ECO:0000256" key="1">
    <source>
        <dbReference type="ARBA" id="ARBA00022737"/>
    </source>
</evidence>
<keyword evidence="6" id="KW-1185">Reference proteome</keyword>
<name>A0A2J7ZV66_9CHLO</name>
<dbReference type="OrthoDB" id="3775140at2759"/>
<dbReference type="InterPro" id="IPR036770">
    <property type="entry name" value="Ankyrin_rpt-contain_sf"/>
</dbReference>
<dbReference type="Pfam" id="PF00023">
    <property type="entry name" value="Ank"/>
    <property type="match status" value="1"/>
</dbReference>
<dbReference type="SMART" id="SM00248">
    <property type="entry name" value="ANK"/>
    <property type="match status" value="3"/>
</dbReference>
<dbReference type="Gene3D" id="1.25.40.20">
    <property type="entry name" value="Ankyrin repeat-containing domain"/>
    <property type="match status" value="2"/>
</dbReference>
<feature type="domain" description="Heterokaryon incompatibility" evidence="4">
    <location>
        <begin position="238"/>
        <end position="377"/>
    </location>
</feature>
<dbReference type="InterPro" id="IPR010730">
    <property type="entry name" value="HET"/>
</dbReference>
<dbReference type="EMBL" id="PGGS01000421">
    <property type="protein sequence ID" value="PNH04128.1"/>
    <property type="molecule type" value="Genomic_DNA"/>
</dbReference>
<feature type="repeat" description="ANK" evidence="3">
    <location>
        <begin position="41"/>
        <end position="73"/>
    </location>
</feature>
<gene>
    <name evidence="5" type="ORF">TSOC_009746</name>
</gene>
<organism evidence="5 6">
    <name type="scientific">Tetrabaena socialis</name>
    <dbReference type="NCBI Taxonomy" id="47790"/>
    <lineage>
        <taxon>Eukaryota</taxon>
        <taxon>Viridiplantae</taxon>
        <taxon>Chlorophyta</taxon>
        <taxon>core chlorophytes</taxon>
        <taxon>Chlorophyceae</taxon>
        <taxon>CS clade</taxon>
        <taxon>Chlamydomonadales</taxon>
        <taxon>Tetrabaenaceae</taxon>
        <taxon>Tetrabaena</taxon>
    </lineage>
</organism>
<keyword evidence="2 3" id="KW-0040">ANK repeat</keyword>
<dbReference type="PROSITE" id="PS50088">
    <property type="entry name" value="ANK_REPEAT"/>
    <property type="match status" value="3"/>
</dbReference>
<evidence type="ECO:0000256" key="3">
    <source>
        <dbReference type="PROSITE-ProRule" id="PRU00023"/>
    </source>
</evidence>
<sequence length="562" mass="60759">MQDGNTALMYLIMCADGLVGHGEFAKVLLAAGADVNAKNTDGYTALMIACLKGNGEVANVLLAAGADTNAKSTDGKTALMAACLEGHGEVAKALVAAGADINARNAGGEASCELASKNGHKDMAGLLKAAAREAAIRPVLESIRACEIGPMAPSVGAPLMDQGGKLVTLAQLPELLLNLHEGMPLALRSAPMRLLKIDAVLDWPTIKVYEEVEVQSQECIEVPYNDVTEEQWAQTLIISWRWGSSKPAQHQPLFSPMSEPQFRELRQGLQRAKGSGLQYVWIDWSCVPQYSMPSMVEVLRSKVFYTRARAMAVIPTFEPLPAGGVVRLLLSKVGRLLKGRSADTLMSATAAAVLDAILAKDLVAGREYFSRVWTLAERMARHGRHEQLNHWLSLEAWLGMVVDAMLRSTEDRRAAQVYRKILGPEAGQLLDSIMGPLAMTIGTASMLVVDGLEDKVAELFCAAVDIWHSANALDEAPTKDWLGSYLLEADLGVYQAWSEADRVWAVYSYYCWKELDQASVDGLAQALRDLVKVAGGNNSVKEQQLFKVMGKKLGLPAVNAKG</sequence>
<dbReference type="PRINTS" id="PR01415">
    <property type="entry name" value="ANKYRIN"/>
</dbReference>
<dbReference type="Pfam" id="PF12796">
    <property type="entry name" value="Ank_2"/>
    <property type="match status" value="1"/>
</dbReference>
<dbReference type="InterPro" id="IPR002110">
    <property type="entry name" value="Ankyrin_rpt"/>
</dbReference>
<evidence type="ECO:0000256" key="2">
    <source>
        <dbReference type="ARBA" id="ARBA00023043"/>
    </source>
</evidence>
<dbReference type="PANTHER" id="PTHR24173:SF74">
    <property type="entry name" value="ANKYRIN REPEAT DOMAIN-CONTAINING PROTEIN 16"/>
    <property type="match status" value="1"/>
</dbReference>
<comment type="caution">
    <text evidence="5">The sequence shown here is derived from an EMBL/GenBank/DDBJ whole genome shotgun (WGS) entry which is preliminary data.</text>
</comment>
<feature type="repeat" description="ANK" evidence="3">
    <location>
        <begin position="3"/>
        <end position="40"/>
    </location>
</feature>
<evidence type="ECO:0000313" key="5">
    <source>
        <dbReference type="EMBL" id="PNH04128.1"/>
    </source>
</evidence>
<reference evidence="5 6" key="1">
    <citation type="journal article" date="2017" name="Mol. Biol. Evol.">
        <title>The 4-celled Tetrabaena socialis nuclear genome reveals the essential components for genetic control of cell number at the origin of multicellularity in the volvocine lineage.</title>
        <authorList>
            <person name="Featherston J."/>
            <person name="Arakaki Y."/>
            <person name="Hanschen E.R."/>
            <person name="Ferris P.J."/>
            <person name="Michod R.E."/>
            <person name="Olson B.J.S.C."/>
            <person name="Nozaki H."/>
            <person name="Durand P.M."/>
        </authorList>
    </citation>
    <scope>NUCLEOTIDE SEQUENCE [LARGE SCALE GENOMIC DNA]</scope>
    <source>
        <strain evidence="5 6">NIES-571</strain>
    </source>
</reference>
<keyword evidence="1" id="KW-0677">Repeat</keyword>